<dbReference type="AlphaFoldDB" id="A0A5M8FL63"/>
<dbReference type="InterPro" id="IPR036397">
    <property type="entry name" value="RNaseH_sf"/>
</dbReference>
<evidence type="ECO:0000313" key="3">
    <source>
        <dbReference type="Proteomes" id="UP000322981"/>
    </source>
</evidence>
<evidence type="ECO:0000313" key="2">
    <source>
        <dbReference type="EMBL" id="KAA6184496.1"/>
    </source>
</evidence>
<reference evidence="2 3" key="1">
    <citation type="submission" date="2019-09" db="EMBL/GenBank/DDBJ databases">
        <title>Whole-genome sequence of the purple sulfur bacterium Thiohalocapsa marina DSM 19078.</title>
        <authorList>
            <person name="Kyndt J.A."/>
            <person name="Meyer T.E."/>
        </authorList>
    </citation>
    <scope>NUCLEOTIDE SEQUENCE [LARGE SCALE GENOMIC DNA]</scope>
    <source>
        <strain evidence="2 3">DSM 19078</strain>
    </source>
</reference>
<protein>
    <submittedName>
        <fullName evidence="2">Transposase</fullName>
    </submittedName>
</protein>
<accession>A0A5M8FL63</accession>
<keyword evidence="3" id="KW-1185">Reference proteome</keyword>
<feature type="domain" description="Tc1-like transposase DDE" evidence="1">
    <location>
        <begin position="34"/>
        <end position="188"/>
    </location>
</feature>
<sequence>MVPERAAAGIETCSIDEMTGVQALERAGVTLPLRPGLIERREFEYIRHGTLTLIAAFDVATGQVTYHLGPTRTEQDFAQWLATLLARRGATTCWHLVMDNLNIHCSEAVVRLVADARGLTIDLGVKGKHGILTSMATRERFLRDPSHRIVFHFTPKHASWLNQIELWFSVLARKVIRRGNFLSVDDLREKITAIIDFFNPRCQDRCVCRSIAKQLAGG</sequence>
<dbReference type="Proteomes" id="UP000322981">
    <property type="component" value="Unassembled WGS sequence"/>
</dbReference>
<gene>
    <name evidence="2" type="ORF">F2Q65_12260</name>
</gene>
<organism evidence="2 3">
    <name type="scientific">Thiohalocapsa marina</name>
    <dbReference type="NCBI Taxonomy" id="424902"/>
    <lineage>
        <taxon>Bacteria</taxon>
        <taxon>Pseudomonadati</taxon>
        <taxon>Pseudomonadota</taxon>
        <taxon>Gammaproteobacteria</taxon>
        <taxon>Chromatiales</taxon>
        <taxon>Chromatiaceae</taxon>
        <taxon>Thiohalocapsa</taxon>
    </lineage>
</organism>
<dbReference type="Gene3D" id="3.30.420.10">
    <property type="entry name" value="Ribonuclease H-like superfamily/Ribonuclease H"/>
    <property type="match status" value="1"/>
</dbReference>
<comment type="caution">
    <text evidence="2">The sequence shown here is derived from an EMBL/GenBank/DDBJ whole genome shotgun (WGS) entry which is preliminary data.</text>
</comment>
<dbReference type="Pfam" id="PF13358">
    <property type="entry name" value="DDE_3"/>
    <property type="match status" value="1"/>
</dbReference>
<dbReference type="InterPro" id="IPR038717">
    <property type="entry name" value="Tc1-like_DDE_dom"/>
</dbReference>
<dbReference type="OrthoDB" id="165456at2"/>
<dbReference type="GO" id="GO:0003676">
    <property type="term" value="F:nucleic acid binding"/>
    <property type="evidence" value="ECO:0007669"/>
    <property type="project" value="InterPro"/>
</dbReference>
<evidence type="ECO:0000259" key="1">
    <source>
        <dbReference type="Pfam" id="PF13358"/>
    </source>
</evidence>
<proteinExistence type="predicted"/>
<name>A0A5M8FL63_9GAMM</name>
<dbReference type="EMBL" id="VWXX01000019">
    <property type="protein sequence ID" value="KAA6184496.1"/>
    <property type="molecule type" value="Genomic_DNA"/>
</dbReference>